<protein>
    <submittedName>
        <fullName evidence="1">Uncharacterized protein</fullName>
    </submittedName>
</protein>
<dbReference type="EMBL" id="WBMS02000009">
    <property type="protein sequence ID" value="MWA01557.1"/>
    <property type="molecule type" value="Genomic_DNA"/>
</dbReference>
<keyword evidence="2" id="KW-1185">Reference proteome</keyword>
<reference evidence="1" key="1">
    <citation type="submission" date="2019-12" db="EMBL/GenBank/DDBJ databases">
        <title>Actinomadura physcomitrii sp. nov., a novel actinomycete isolated from moss [Physcomitrium sphaericum (Ludw) Fuernr].</title>
        <authorList>
            <person name="Zhuang X."/>
        </authorList>
    </citation>
    <scope>NUCLEOTIDE SEQUENCE [LARGE SCALE GENOMIC DNA]</scope>
    <source>
        <strain evidence="1">LD22</strain>
    </source>
</reference>
<dbReference type="AlphaFoldDB" id="A0A6I4MC46"/>
<dbReference type="RefSeq" id="WP_151594024.1">
    <property type="nucleotide sequence ID" value="NZ_WBMS02000009.1"/>
</dbReference>
<comment type="caution">
    <text evidence="1">The sequence shown here is derived from an EMBL/GenBank/DDBJ whole genome shotgun (WGS) entry which is preliminary data.</text>
</comment>
<proteinExistence type="predicted"/>
<organism evidence="1 2">
    <name type="scientific">Actinomadura physcomitrii</name>
    <dbReference type="NCBI Taxonomy" id="2650748"/>
    <lineage>
        <taxon>Bacteria</taxon>
        <taxon>Bacillati</taxon>
        <taxon>Actinomycetota</taxon>
        <taxon>Actinomycetes</taxon>
        <taxon>Streptosporangiales</taxon>
        <taxon>Thermomonosporaceae</taxon>
        <taxon>Actinomadura</taxon>
    </lineage>
</organism>
<gene>
    <name evidence="1" type="ORF">F8568_014450</name>
</gene>
<name>A0A6I4MC46_9ACTN</name>
<sequence length="76" mass="8634">MTIPAELKRSLKRLREVRARRPAEAQSLALAEWRDEMADVLDELAERLLFESDREQAATEAEAARAQASEIRARLG</sequence>
<dbReference type="Proteomes" id="UP000462055">
    <property type="component" value="Unassembled WGS sequence"/>
</dbReference>
<evidence type="ECO:0000313" key="2">
    <source>
        <dbReference type="Proteomes" id="UP000462055"/>
    </source>
</evidence>
<evidence type="ECO:0000313" key="1">
    <source>
        <dbReference type="EMBL" id="MWA01557.1"/>
    </source>
</evidence>
<accession>A0A6I4MC46</accession>